<organism evidence="2 3">
    <name type="scientific">Mycena maculata</name>
    <dbReference type="NCBI Taxonomy" id="230809"/>
    <lineage>
        <taxon>Eukaryota</taxon>
        <taxon>Fungi</taxon>
        <taxon>Dikarya</taxon>
        <taxon>Basidiomycota</taxon>
        <taxon>Agaricomycotina</taxon>
        <taxon>Agaricomycetes</taxon>
        <taxon>Agaricomycetidae</taxon>
        <taxon>Agaricales</taxon>
        <taxon>Marasmiineae</taxon>
        <taxon>Mycenaceae</taxon>
        <taxon>Mycena</taxon>
    </lineage>
</organism>
<keyword evidence="3" id="KW-1185">Reference proteome</keyword>
<dbReference type="EMBL" id="JARJLG010000027">
    <property type="protein sequence ID" value="KAJ7768627.1"/>
    <property type="molecule type" value="Genomic_DNA"/>
</dbReference>
<evidence type="ECO:0000313" key="3">
    <source>
        <dbReference type="Proteomes" id="UP001215280"/>
    </source>
</evidence>
<gene>
    <name evidence="2" type="ORF">DFH07DRAFT_1007883</name>
</gene>
<dbReference type="Proteomes" id="UP001215280">
    <property type="component" value="Unassembled WGS sequence"/>
</dbReference>
<sequence length="374" mass="41126">MSSTGERPYNQDDLDAVKKPQLVKMVQRQLAKWPEPRFNQSKATIAQMNDALLDPKNGFTTNAPLIISPHPPKGASSKPGPVVTPDRQPSLSPVPQDFDVEVHTIRVYIEDCRFNSPKKDVAVLSLPVLDHNNCTPGGFRILSKTLVSILQESNCSIEIPPDSGGVKLSIPDSEEDGWKIPFVRMQHGQFIDEMRFNPEVIDVPASLRVKLFIDNLAVSAFALKSEEAAVVVSAAGPSTVVVDALGAGSTPAENPALEFLRGKLAARDGYQNFVNHRGRTVSNPDIIHDWKFAADFKRDFNKQKQPVKIKLTDIQTVLGIQSTWLANAQTAVDIIATYKKVAEVSEQLVLVEDPPQGSSVLLNFLTNWKKNHPA</sequence>
<name>A0AAD7JR27_9AGAR</name>
<reference evidence="2" key="1">
    <citation type="submission" date="2023-03" db="EMBL/GenBank/DDBJ databases">
        <title>Massive genome expansion in bonnet fungi (Mycena s.s.) driven by repeated elements and novel gene families across ecological guilds.</title>
        <authorList>
            <consortium name="Lawrence Berkeley National Laboratory"/>
            <person name="Harder C.B."/>
            <person name="Miyauchi S."/>
            <person name="Viragh M."/>
            <person name="Kuo A."/>
            <person name="Thoen E."/>
            <person name="Andreopoulos B."/>
            <person name="Lu D."/>
            <person name="Skrede I."/>
            <person name="Drula E."/>
            <person name="Henrissat B."/>
            <person name="Morin E."/>
            <person name="Kohler A."/>
            <person name="Barry K."/>
            <person name="LaButti K."/>
            <person name="Morin E."/>
            <person name="Salamov A."/>
            <person name="Lipzen A."/>
            <person name="Mereny Z."/>
            <person name="Hegedus B."/>
            <person name="Baldrian P."/>
            <person name="Stursova M."/>
            <person name="Weitz H."/>
            <person name="Taylor A."/>
            <person name="Grigoriev I.V."/>
            <person name="Nagy L.G."/>
            <person name="Martin F."/>
            <person name="Kauserud H."/>
        </authorList>
    </citation>
    <scope>NUCLEOTIDE SEQUENCE</scope>
    <source>
        <strain evidence="2">CBHHK188m</strain>
    </source>
</reference>
<feature type="region of interest" description="Disordered" evidence="1">
    <location>
        <begin position="1"/>
        <end position="20"/>
    </location>
</feature>
<evidence type="ECO:0000313" key="2">
    <source>
        <dbReference type="EMBL" id="KAJ7768627.1"/>
    </source>
</evidence>
<comment type="caution">
    <text evidence="2">The sequence shown here is derived from an EMBL/GenBank/DDBJ whole genome shotgun (WGS) entry which is preliminary data.</text>
</comment>
<proteinExistence type="predicted"/>
<evidence type="ECO:0000256" key="1">
    <source>
        <dbReference type="SAM" id="MobiDB-lite"/>
    </source>
</evidence>
<accession>A0AAD7JR27</accession>
<dbReference type="AlphaFoldDB" id="A0AAD7JR27"/>
<protein>
    <submittedName>
        <fullName evidence="2">Uncharacterized protein</fullName>
    </submittedName>
</protein>
<feature type="region of interest" description="Disordered" evidence="1">
    <location>
        <begin position="62"/>
        <end position="95"/>
    </location>
</feature>